<reference evidence="4" key="1">
    <citation type="journal article" date="2019" name="Int. J. Syst. Evol. Microbiol.">
        <title>The Global Catalogue of Microorganisms (GCM) 10K type strain sequencing project: providing services to taxonomists for standard genome sequencing and annotation.</title>
        <authorList>
            <consortium name="The Broad Institute Genomics Platform"/>
            <consortium name="The Broad Institute Genome Sequencing Center for Infectious Disease"/>
            <person name="Wu L."/>
            <person name="Ma J."/>
        </authorList>
    </citation>
    <scope>NUCLEOTIDE SEQUENCE [LARGE SCALE GENOMIC DNA]</scope>
    <source>
        <strain evidence="4">JCM 17975</strain>
    </source>
</reference>
<dbReference type="InterPro" id="IPR019251">
    <property type="entry name" value="DUF2231_TM"/>
</dbReference>
<evidence type="ECO:0000256" key="1">
    <source>
        <dbReference type="SAM" id="Phobius"/>
    </source>
</evidence>
<keyword evidence="1" id="KW-0472">Membrane</keyword>
<gene>
    <name evidence="3" type="ORF">GCM10023198_15350</name>
</gene>
<name>A0ABP8WWU3_9MICO</name>
<keyword evidence="1" id="KW-0812">Transmembrane</keyword>
<feature type="transmembrane region" description="Helical" evidence="1">
    <location>
        <begin position="112"/>
        <end position="131"/>
    </location>
</feature>
<dbReference type="RefSeq" id="WP_253878253.1">
    <property type="nucleotide sequence ID" value="NZ_BAABHM010000008.1"/>
</dbReference>
<feature type="domain" description="DUF2231" evidence="2">
    <location>
        <begin position="9"/>
        <end position="144"/>
    </location>
</feature>
<evidence type="ECO:0000313" key="4">
    <source>
        <dbReference type="Proteomes" id="UP001500843"/>
    </source>
</evidence>
<feature type="transmembrane region" description="Helical" evidence="1">
    <location>
        <begin position="82"/>
        <end position="100"/>
    </location>
</feature>
<feature type="transmembrane region" description="Helical" evidence="1">
    <location>
        <begin position="48"/>
        <end position="70"/>
    </location>
</feature>
<protein>
    <recommendedName>
        <fullName evidence="2">DUF2231 domain-containing protein</fullName>
    </recommendedName>
</protein>
<feature type="transmembrane region" description="Helical" evidence="1">
    <location>
        <begin position="16"/>
        <end position="36"/>
    </location>
</feature>
<accession>A0ABP8WWU3</accession>
<sequence>MESRAKAAGHAVHQQLIVFPLGLLATAVVFDVIGLLADDIRFASASYLMIAAGVLMGVVAAVFGLIDYLAIPRGTRARRVGILHGGGNVVVLVLFTLSWLVRAGTVGNVPDAAALILALAAVVLTVGTAWLGGELVDRLGVGVDDDAGLNASTKLTTGISIRRAQGAKP</sequence>
<comment type="caution">
    <text evidence="3">The sequence shown here is derived from an EMBL/GenBank/DDBJ whole genome shotgun (WGS) entry which is preliminary data.</text>
</comment>
<dbReference type="Pfam" id="PF09990">
    <property type="entry name" value="DUF2231"/>
    <property type="match status" value="1"/>
</dbReference>
<proteinExistence type="predicted"/>
<evidence type="ECO:0000313" key="3">
    <source>
        <dbReference type="EMBL" id="GAA4696292.1"/>
    </source>
</evidence>
<organism evidence="3 4">
    <name type="scientific">Promicromonospora umidemergens</name>
    <dbReference type="NCBI Taxonomy" id="629679"/>
    <lineage>
        <taxon>Bacteria</taxon>
        <taxon>Bacillati</taxon>
        <taxon>Actinomycetota</taxon>
        <taxon>Actinomycetes</taxon>
        <taxon>Micrococcales</taxon>
        <taxon>Promicromonosporaceae</taxon>
        <taxon>Promicromonospora</taxon>
    </lineage>
</organism>
<evidence type="ECO:0000259" key="2">
    <source>
        <dbReference type="Pfam" id="PF09990"/>
    </source>
</evidence>
<dbReference type="EMBL" id="BAABHM010000008">
    <property type="protein sequence ID" value="GAA4696292.1"/>
    <property type="molecule type" value="Genomic_DNA"/>
</dbReference>
<keyword evidence="1" id="KW-1133">Transmembrane helix</keyword>
<dbReference type="Proteomes" id="UP001500843">
    <property type="component" value="Unassembled WGS sequence"/>
</dbReference>
<keyword evidence="4" id="KW-1185">Reference proteome</keyword>